<organism evidence="1 2">
    <name type="scientific">Hymenobacter jeollabukensis</name>
    <dbReference type="NCBI Taxonomy" id="2025313"/>
    <lineage>
        <taxon>Bacteria</taxon>
        <taxon>Pseudomonadati</taxon>
        <taxon>Bacteroidota</taxon>
        <taxon>Cytophagia</taxon>
        <taxon>Cytophagales</taxon>
        <taxon>Hymenobacteraceae</taxon>
        <taxon>Hymenobacter</taxon>
    </lineage>
</organism>
<dbReference type="AlphaFoldDB" id="A0A5R8WJP0"/>
<name>A0A5R8WJP0_9BACT</name>
<dbReference type="EMBL" id="VAJM01000015">
    <property type="protein sequence ID" value="TLM88989.1"/>
    <property type="molecule type" value="Genomic_DNA"/>
</dbReference>
<keyword evidence="2" id="KW-1185">Reference proteome</keyword>
<proteinExistence type="predicted"/>
<sequence length="86" mass="9812">MSEHDQQSSISKGTLTQLAIDLGVPVEAIRKLDVTMQLEDQHDKRMRGYMERGTQERHYSGCSCPNGIRMHPDCCGRNPDNCCFRQ</sequence>
<protein>
    <submittedName>
        <fullName evidence="1">Uncharacterized protein</fullName>
    </submittedName>
</protein>
<accession>A0A5R8WJP0</accession>
<comment type="caution">
    <text evidence="1">The sequence shown here is derived from an EMBL/GenBank/DDBJ whole genome shotgun (WGS) entry which is preliminary data.</text>
</comment>
<reference evidence="1 2" key="1">
    <citation type="submission" date="2019-05" db="EMBL/GenBank/DDBJ databases">
        <title>Hymenobacter edaphi sp. nov., isolated from abandoned arsenic-contaminated farmland soil.</title>
        <authorList>
            <person name="Nie L."/>
        </authorList>
    </citation>
    <scope>NUCLEOTIDE SEQUENCE [LARGE SCALE GENOMIC DNA]</scope>
    <source>
        <strain evidence="1 2">1-3-3-8</strain>
    </source>
</reference>
<dbReference type="Proteomes" id="UP000305517">
    <property type="component" value="Unassembled WGS sequence"/>
</dbReference>
<gene>
    <name evidence="1" type="ORF">FDY95_22675</name>
</gene>
<evidence type="ECO:0000313" key="2">
    <source>
        <dbReference type="Proteomes" id="UP000305517"/>
    </source>
</evidence>
<evidence type="ECO:0000313" key="1">
    <source>
        <dbReference type="EMBL" id="TLM88989.1"/>
    </source>
</evidence>
<dbReference type="RefSeq" id="WP_138081341.1">
    <property type="nucleotide sequence ID" value="NZ_VAJM01000015.1"/>
</dbReference>